<feature type="region of interest" description="Disordered" evidence="1">
    <location>
        <begin position="259"/>
        <end position="282"/>
    </location>
</feature>
<feature type="compositionally biased region" description="Polar residues" evidence="1">
    <location>
        <begin position="273"/>
        <end position="282"/>
    </location>
</feature>
<reference evidence="2 3" key="1">
    <citation type="submission" date="2024-01" db="EMBL/GenBank/DDBJ databases">
        <title>Genome assemblies of Stephania.</title>
        <authorList>
            <person name="Yang L."/>
        </authorList>
    </citation>
    <scope>NUCLEOTIDE SEQUENCE [LARGE SCALE GENOMIC DNA]</scope>
    <source>
        <strain evidence="2">JXDWG</strain>
        <tissue evidence="2">Leaf</tissue>
    </source>
</reference>
<proteinExistence type="predicted"/>
<dbReference type="AlphaFoldDB" id="A0AAP0Q3W4"/>
<evidence type="ECO:0000313" key="3">
    <source>
        <dbReference type="Proteomes" id="UP001419268"/>
    </source>
</evidence>
<dbReference type="Proteomes" id="UP001419268">
    <property type="component" value="Unassembled WGS sequence"/>
</dbReference>
<evidence type="ECO:0000313" key="2">
    <source>
        <dbReference type="EMBL" id="KAK9166375.1"/>
    </source>
</evidence>
<gene>
    <name evidence="2" type="ORF">Scep_001566</name>
</gene>
<organism evidence="2 3">
    <name type="scientific">Stephania cephalantha</name>
    <dbReference type="NCBI Taxonomy" id="152367"/>
    <lineage>
        <taxon>Eukaryota</taxon>
        <taxon>Viridiplantae</taxon>
        <taxon>Streptophyta</taxon>
        <taxon>Embryophyta</taxon>
        <taxon>Tracheophyta</taxon>
        <taxon>Spermatophyta</taxon>
        <taxon>Magnoliopsida</taxon>
        <taxon>Ranunculales</taxon>
        <taxon>Menispermaceae</taxon>
        <taxon>Menispermoideae</taxon>
        <taxon>Cissampelideae</taxon>
        <taxon>Stephania</taxon>
    </lineage>
</organism>
<dbReference type="EMBL" id="JBBNAG010000001">
    <property type="protein sequence ID" value="KAK9166375.1"/>
    <property type="molecule type" value="Genomic_DNA"/>
</dbReference>
<sequence>MQQEQSLFLSRNAEKFTMNLEEMVAITRGIKLGRSKPRVHHLARSRRCHQSHRLPFHIIGLVLSLLPVSTVKVIAFLSTIVVLPHTCAFSVSVSVSASIEDFDAKTLVGECDLSNCSHHHRRFHPPSSPGVAADDAPTPPRYVLKGFGGGGGSEGDHPDYSKSFVIGSALFNIFVGLKPRFFSPKFPIVGEIQPYFRWDPSIDEAIVRAAYDSNACVRYEALMHELRAFGMRPNFVTNEAWNRYREYWASADFMVRSEKASHNRKSEKGGPGTSPSKHTGGT</sequence>
<protein>
    <submittedName>
        <fullName evidence="2">Uncharacterized protein</fullName>
    </submittedName>
</protein>
<evidence type="ECO:0000256" key="1">
    <source>
        <dbReference type="SAM" id="MobiDB-lite"/>
    </source>
</evidence>
<name>A0AAP0Q3W4_9MAGN</name>
<keyword evidence="3" id="KW-1185">Reference proteome</keyword>
<feature type="compositionally biased region" description="Basic and acidic residues" evidence="1">
    <location>
        <begin position="259"/>
        <end position="268"/>
    </location>
</feature>
<comment type="caution">
    <text evidence="2">The sequence shown here is derived from an EMBL/GenBank/DDBJ whole genome shotgun (WGS) entry which is preliminary data.</text>
</comment>
<accession>A0AAP0Q3W4</accession>